<proteinExistence type="predicted"/>
<sequence length="3129" mass="344427">MSSHAQAPVPIAIIGMGCHYPADVHSAEDLWDTVSHGKSGWSEVPADRFNHSAFYHPDPEAPGAVNQKGGHFLNRDITAFDAGFFGVPRPEAETMDPQQRVVLETAWEAVENAGIPMPRFKGSNTGIFVAMFGHDFDHVLQKDPVSLSKNHNLGVARPLLANRLSYVFDLQGPSVMIDTACSGSLVAVNSACQSLRSGESSMALAGGVGLIFSPDQMALMIFNDEGRSYTFDDRGNGYGRGEGVGMVALKRLDDAIRDGDNIRAVIRNSGANSDGRTTGIMLPSQAAQGRLARSLFRNLAFTPLDVQYAEAHGTGTKAGDEVEIGAIRDVFCHGRRSGNPIFVGATKPNIGHSEAASGVAGLIKTVMAMEKGMIPPNILLENFKPGLEPDEQTFKVSKSLTPWPSMGSSRKAVVNSFGFGGTNAMVVLESTETYGPGRNPKVNGDENASSEGKLVVDDSGESRPRLFTLSAASEHSLQQAAGHLNSYLERHGETKLDDLSYTLASRRSGFQWRSSIVARSIESLKEALSAQNLGRIPKPPQLANVFVFTGQGAQSARMGYHLLQSQGNEFARSIARSEKVLRSLGADWSLIEELSRDKDTSRLHDSKYGQPASTAVQLALVNLFKSWNIFPNMVVGHSSGEIAAAYASGALSHRAAMLISYHRGFLANMSRERSSQPGAMLAVGLGDREIEKYLEVLGKSGAVVACINSPLSTTVSGDTDTILQLKTALDGDGVFARQLKVDTAYHSHHMESVSSDYLSLLQGLESGTVDPSVRYFSTVTGDQKTGNFDTSYWVKNLVSPVRFSNALQSICQDQIHTALNIIEIGPHQALAGPVRQTLTSLQAEAPQHTYIPTLIRGENSIESLINTGANIFRSGVDFDTGAVSSLAISDSSPSFLKDLPPYPWNHTTTHWIESRLSREHRFRKHPHHDLLGSRVAASPDSQPGWRLMLSVDTLPWLKDHMIDGFIVFPGAAYMTMAIQALKQIYDDRRPDVSPTGYRLRNVSFKKTLTLSRDGKSAETILAFQYSETTEAWLFTVSSMSDQNKWQEHCDGAISAVYPESAEADQGQREDELFQESKLSHLRSASDTCESVITHDKLYEQMAATGNQYGPAFAINIESRMSEYRSLSKLVIADVQGNMPGKYMQPHIIHPTTLDAIIQACLPVYQQHSVRGSVMPILMADVFVSTDIVTRPGTELQALCDLCDTFPHSTGFNTIGFQEDKDGNTKCVLTIDGGEIRVIGESQSVSQDKSSRNAFKVEWGLDRSSITPELLESVDVPLQSTEAGITQAEKVDLGSMACARYIDWAVREMRDQNLVVKNDHRINWWRLLQEFYDSKIGQELIQRSPKTKDELDKLTSRIGVEGEAIAKIGPELVPLLTGQTDPLTHFLEDDLIFRVYHSDEGARPNRYMAEYAKMLTFQRRDLRILEIGAGTGGTTYQVLQACSPSGEDFCTEYMYTDISSGFFETVRTTRLKAWAHLLAFQTLDLEKDAVEQGFEEHAYDLVIAANVVHATRSLHKSLCTIRKLLKPGGLLGLVELTRTTPYINMTFGSIPGWWAGVDEGRTDSPLQSADQWNGHLQRAGFSGVDLAAYDLPEPERHCALLAATAVTSTPLSNVVSPQAILLEFLPEGLKAHDPSNKVASELVNKGFQLASEDWSETSVDSVSSYIIFDSSERPLLRHASAEQFSRLTSLLSRATKIYWISFASDSELTRPDNAMAVGVSRTARNENLSIQCFTVDVQDSFAQHGTDISQALAGFIASTEDRMANGEFREFELLYRNGKLQIQRLVAEQRLKNAISASPDQVETEDTTFHQEERPLRISVSKPGLLNTLAFVDDERGNIGPDDVEIKSYAWGINFSDVFIALGQLPATQPMVGESSGIITAVGSNFAAAYKPGDRVAAMFGTPYASRTRTNGDLVHIIPDSLSFTDAASITLTFATAYYSLFDCANLQKGQTILIHSASGALGQVAIKIAQRLGALIFATVSSSSKRQLLVEQYGIPESHIFSSRTTDFAQGVKRLTNGLGVDVVLNSLSGPMLHASWECVAPFGNFVEVGKADIYRRSQLSMKPFENNLRFSSVDLVKLSQQRPEYCQRLLQKIFADLAAGFYTPLSVTKMPIGDIEKAFRLMQSRKHTGKIVLEATDDSTVLAKAQPLQLRPDGTYIIVGGLGGMGKLICRHLQAKGARHISLFSRQQLGDSEKDEVEKSLTGVGEAVVKVVTCDVGDSGMVKRVAKDLSDMMPPVRGIIHGGMVLSDHTISKITQEDFEIALRPKYQGTLNVCDAFYHTNLDFFINLSSLCGIVGTLGQSNYAAGGTYQDMFTHAQVSAGRNNFVTIDLPLIKSTYSVTQEHTQSLKRQGIQLLPIEDALPVLDYVMSGKAFKDGNHQIAFGLEIQAFIDQAKHGGRIPPLLSHVTSDRGRGLSNHADQQKEQTHEEKIALATSVDEVESLTFLAVRDKIASLTALDTQELDLNPPIANLALDSLVATEIKNWITNTLRAPVQISDIMDAQSIRSLASFAASISSLVKVKTQPVNETDVNRVSEGERHNTGHDNDDKKMIHPKYPLRSLEATLEHFFDSVGHLGTAEELQRTRKAMTEFMAPDGFGQQLQERLTKHSGELGENDEVVDMYVRNKWLRGRDWRPRLRNFFATLPRQDVNRRPQADQAALLSLAAYKYKKSIDDGTVKQDVYNEQALDMATIHWLFGSNRTPALGCDRVESFPESDYFVVMNRGHMYKVGLETAQATTADFESLRSTFLQILKETPDKTSYVSVLTSADRDEWAKARDDIIKLSQSNNNFVKTVEECLFIINLEEAAPETASERADVFLLDDNSNRWLDKTLSFIVCANGVSSIWGEHTMVDGTTFDGLIKAVSSAAVEPTGAFNASTASSATSKIDFTYLPITLPPSMLDYIKTLQVQHRAAHEGYTLANLRHTSYAAAYLRKHKLPPKSIIQLVVQIAVRRMLGHNPVGAVDVVSQRPFRGGRTDMIYVMTDPVQAFCAAAEDSSVDSVRKRKLLLEAVKSHARLMAMSTQGWGFRWHLMALKEMLEPGEKAPDFYEDDVFVRTSQRPICTSFTEFGLPEMGRCQPHKADIWVGVQVLEERVQFTVINGERKSEEFVQHLKVAAEVMKMIIEANVDR</sequence>
<protein>
    <submittedName>
        <fullName evidence="1">Uncharacterized protein</fullName>
    </submittedName>
</protein>
<comment type="caution">
    <text evidence="1">The sequence shown here is derived from an EMBL/GenBank/DDBJ whole genome shotgun (WGS) entry which is preliminary data.</text>
</comment>
<evidence type="ECO:0000313" key="1">
    <source>
        <dbReference type="EMBL" id="KAI9896947.1"/>
    </source>
</evidence>
<organism evidence="1 2">
    <name type="scientific">Trichothecium roseum</name>
    <dbReference type="NCBI Taxonomy" id="47278"/>
    <lineage>
        <taxon>Eukaryota</taxon>
        <taxon>Fungi</taxon>
        <taxon>Dikarya</taxon>
        <taxon>Ascomycota</taxon>
        <taxon>Pezizomycotina</taxon>
        <taxon>Sordariomycetes</taxon>
        <taxon>Hypocreomycetidae</taxon>
        <taxon>Hypocreales</taxon>
        <taxon>Hypocreales incertae sedis</taxon>
        <taxon>Trichothecium</taxon>
    </lineage>
</organism>
<dbReference type="Proteomes" id="UP001163324">
    <property type="component" value="Chromosome 8"/>
</dbReference>
<gene>
    <name evidence="1" type="ORF">N3K66_007969</name>
</gene>
<name>A0ACC0USM4_9HYPO</name>
<dbReference type="EMBL" id="CM047947">
    <property type="protein sequence ID" value="KAI9896947.1"/>
    <property type="molecule type" value="Genomic_DNA"/>
</dbReference>
<keyword evidence="2" id="KW-1185">Reference proteome</keyword>
<evidence type="ECO:0000313" key="2">
    <source>
        <dbReference type="Proteomes" id="UP001163324"/>
    </source>
</evidence>
<accession>A0ACC0USM4</accession>
<reference evidence="1" key="1">
    <citation type="submission" date="2022-10" db="EMBL/GenBank/DDBJ databases">
        <title>Complete Genome of Trichothecium roseum strain YXFP-22015, a Plant Pathogen Isolated from Citrus.</title>
        <authorList>
            <person name="Wang Y."/>
            <person name="Zhu L."/>
        </authorList>
    </citation>
    <scope>NUCLEOTIDE SEQUENCE</scope>
    <source>
        <strain evidence="1">YXFP-22015</strain>
    </source>
</reference>